<sequence>MIARPVLLDVTRLVSRSWTRRYSTGIDRVCYAYLDQFGPRAQAVVQHRGVLRVLTPRHSDTLFAMLTGPDSQFRSRMMTFAPRAIATAAPRVDGRQAIYLNVSHTDFDLSDHIGWTRASDLRPVYLLHDLIPITHPHFCRPHAVRRHRGRVLNALATGAGIIVNSAATAEDLASFAASQGVRLPSVLTAPLAGAPLQHQAATAAAADPYFVCVGTIEPRKNHLALLQLWDRLVARLGDLAPRLVVIGQWGSGSDPVRATLRTNGRLRDHVTIIDRCADGDMARLVSGAEALLMPTLAEGFGLPLVEALELGTPVIASDLPCFRELGQGIPTLLDPHDLDAWEGAIRSFSGDGGDRYRQLGLMAGFRPYRWSDHFAGVEAWLETLSSWSGTTRSGPVPALDLHDHDVPRSETSGWMGRPPDTGFVAGLHPTPIDR</sequence>
<accession>A0ABV0BGR7</accession>
<dbReference type="Proteomes" id="UP001427805">
    <property type="component" value="Unassembled WGS sequence"/>
</dbReference>
<dbReference type="Pfam" id="PF00534">
    <property type="entry name" value="Glycos_transf_1"/>
    <property type="match status" value="1"/>
</dbReference>
<evidence type="ECO:0000313" key="4">
    <source>
        <dbReference type="EMBL" id="MEN3749275.1"/>
    </source>
</evidence>
<protein>
    <submittedName>
        <fullName evidence="4">Glycosyltransferase family 1 protein</fullName>
    </submittedName>
</protein>
<dbReference type="PANTHER" id="PTHR46401:SF2">
    <property type="entry name" value="GLYCOSYLTRANSFERASE WBBK-RELATED"/>
    <property type="match status" value="1"/>
</dbReference>
<dbReference type="SUPFAM" id="SSF53756">
    <property type="entry name" value="UDP-Glycosyltransferase/glycogen phosphorylase"/>
    <property type="match status" value="1"/>
</dbReference>
<comment type="caution">
    <text evidence="4">The sequence shown here is derived from an EMBL/GenBank/DDBJ whole genome shotgun (WGS) entry which is preliminary data.</text>
</comment>
<dbReference type="PANTHER" id="PTHR46401">
    <property type="entry name" value="GLYCOSYLTRANSFERASE WBBK-RELATED"/>
    <property type="match status" value="1"/>
</dbReference>
<feature type="domain" description="Glycosyl transferase family 1" evidence="3">
    <location>
        <begin position="202"/>
        <end position="352"/>
    </location>
</feature>
<evidence type="ECO:0000256" key="2">
    <source>
        <dbReference type="SAM" id="MobiDB-lite"/>
    </source>
</evidence>
<gene>
    <name evidence="4" type="ORF">TPR58_19030</name>
</gene>
<feature type="region of interest" description="Disordered" evidence="2">
    <location>
        <begin position="407"/>
        <end position="434"/>
    </location>
</feature>
<evidence type="ECO:0000313" key="5">
    <source>
        <dbReference type="Proteomes" id="UP001427805"/>
    </source>
</evidence>
<proteinExistence type="predicted"/>
<dbReference type="CDD" id="cd03809">
    <property type="entry name" value="GT4_MtfB-like"/>
    <property type="match status" value="1"/>
</dbReference>
<organism evidence="4 5">
    <name type="scientific">Sphingomonas rustica</name>
    <dbReference type="NCBI Taxonomy" id="3103142"/>
    <lineage>
        <taxon>Bacteria</taxon>
        <taxon>Pseudomonadati</taxon>
        <taxon>Pseudomonadota</taxon>
        <taxon>Alphaproteobacteria</taxon>
        <taxon>Sphingomonadales</taxon>
        <taxon>Sphingomonadaceae</taxon>
        <taxon>Sphingomonas</taxon>
    </lineage>
</organism>
<evidence type="ECO:0000259" key="3">
    <source>
        <dbReference type="Pfam" id="PF00534"/>
    </source>
</evidence>
<name>A0ABV0BGR7_9SPHN</name>
<reference evidence="4 5" key="1">
    <citation type="submission" date="2024-05" db="EMBL/GenBank/DDBJ databases">
        <title>Sphingomonas sp. HF-S3 16S ribosomal RNA gene Genome sequencing and assembly.</title>
        <authorList>
            <person name="Lee H."/>
        </authorList>
    </citation>
    <scope>NUCLEOTIDE SEQUENCE [LARGE SCALE GENOMIC DNA]</scope>
    <source>
        <strain evidence="4 5">HF-S3</strain>
    </source>
</reference>
<dbReference type="EMBL" id="JBDIZK010000013">
    <property type="protein sequence ID" value="MEN3749275.1"/>
    <property type="molecule type" value="Genomic_DNA"/>
</dbReference>
<dbReference type="Gene3D" id="3.40.50.2000">
    <property type="entry name" value="Glycogen Phosphorylase B"/>
    <property type="match status" value="1"/>
</dbReference>
<keyword evidence="1" id="KW-0808">Transferase</keyword>
<evidence type="ECO:0000256" key="1">
    <source>
        <dbReference type="ARBA" id="ARBA00022679"/>
    </source>
</evidence>
<dbReference type="RefSeq" id="WP_346248317.1">
    <property type="nucleotide sequence ID" value="NZ_JBDIZK010000013.1"/>
</dbReference>
<keyword evidence="5" id="KW-1185">Reference proteome</keyword>
<dbReference type="InterPro" id="IPR001296">
    <property type="entry name" value="Glyco_trans_1"/>
</dbReference>